<feature type="region of interest" description="Disordered" evidence="3">
    <location>
        <begin position="365"/>
        <end position="389"/>
    </location>
</feature>
<dbReference type="PANTHER" id="PTHR21677:SF1">
    <property type="entry name" value="PROTEIN CRAMPED-LIKE"/>
    <property type="match status" value="1"/>
</dbReference>
<comment type="caution">
    <text evidence="5">The sequence shown here is derived from an EMBL/GenBank/DDBJ whole genome shotgun (WGS) entry which is preliminary data.</text>
</comment>
<feature type="region of interest" description="Disordered" evidence="3">
    <location>
        <begin position="602"/>
        <end position="624"/>
    </location>
</feature>
<reference evidence="5 6" key="1">
    <citation type="submission" date="2024-11" db="EMBL/GenBank/DDBJ databases">
        <title>Adaptive evolution of stress response genes in parasites aligns with host niche diversity.</title>
        <authorList>
            <person name="Hahn C."/>
            <person name="Resl P."/>
        </authorList>
    </citation>
    <scope>NUCLEOTIDE SEQUENCE [LARGE SCALE GENOMIC DNA]</scope>
    <source>
        <strain evidence="5">EGGRZ-B1_66</strain>
        <tissue evidence="5">Body</tissue>
    </source>
</reference>
<dbReference type="PROSITE" id="PS51293">
    <property type="entry name" value="SANT"/>
    <property type="match status" value="1"/>
</dbReference>
<dbReference type="SMART" id="SM00717">
    <property type="entry name" value="SANT"/>
    <property type="match status" value="1"/>
</dbReference>
<evidence type="ECO:0000313" key="6">
    <source>
        <dbReference type="Proteomes" id="UP001626550"/>
    </source>
</evidence>
<evidence type="ECO:0000256" key="1">
    <source>
        <dbReference type="ARBA" id="ARBA00023125"/>
    </source>
</evidence>
<dbReference type="SUPFAM" id="SSF46689">
    <property type="entry name" value="Homeodomain-like"/>
    <property type="match status" value="1"/>
</dbReference>
<dbReference type="CDD" id="cd00167">
    <property type="entry name" value="SANT"/>
    <property type="match status" value="1"/>
</dbReference>
<dbReference type="Gene3D" id="1.10.10.60">
    <property type="entry name" value="Homeodomain-like"/>
    <property type="match status" value="1"/>
</dbReference>
<dbReference type="Proteomes" id="UP001626550">
    <property type="component" value="Unassembled WGS sequence"/>
</dbReference>
<dbReference type="InterPro" id="IPR009057">
    <property type="entry name" value="Homeodomain-like_sf"/>
</dbReference>
<feature type="domain" description="SANT" evidence="4">
    <location>
        <begin position="620"/>
        <end position="656"/>
    </location>
</feature>
<protein>
    <submittedName>
        <fullName evidence="5">Crm, cramped-like</fullName>
    </submittedName>
</protein>
<dbReference type="InterPro" id="IPR055315">
    <property type="entry name" value="Cramped-like"/>
</dbReference>
<gene>
    <name evidence="5" type="primary">CRAMP1L</name>
    <name evidence="5" type="ORF">Ciccas_007773</name>
</gene>
<sequence length="1385" mass="156436">MSIHFRGTILEDQQEVHCKPPCTGVDIMRFDRGLIKVWTLPEHPHLDTVKCPVYAKSKGVVRGHTRSTKIPAEATRLLEIESFETYKHDDRFFVKLESREDLDKWRVEMDQKFDQALIIRLVRPTNYGFYVRIGCKNKDCNYQMTGTIKSGVLLLLPQRPHVCNGDPAIRSIPLALKKDIRDICHYYKNATMAYNAFCHRFANNTMSIDDLRDRSKFPYKHTFEYFTNIIEKDDSVQKEENEVELDFRPESPLTPEIQVAAPITPQLNTSASFEPSSHKLEEPVLVVMKCLNCLAKERVELCPKGERFTANDMVQAIEQNTYDDPEPCLVDLDWTPLPKRPKKIFIPKISNSMTTLSSQEINLGLSPLSKRPKNNSISNMSNSMSTLSSQEIGLDLNPRQPERLNKISISEISELSREAHLDCSPLPKRPKNRSTSCQDSTSPKRPKKNPILNVINKTFASVGKKLPESTQIQPAKDVENQSPHSMAAPISTISDKDNTIPILRLERSKDKSFSEKKQRPYMALRNKPLRDYKKMVGKKLTTDGLSMFEKIAVIQNAYEPSDESSSNIADSVKARHIAKVVDSAQSPQLVRENDIRRSDVLADQATTSNTQIPAAPGPKASRTSWTNQERRLFFQALRLYGKNFTEITKFMCSRPVKMNETDVLLPSSSTTIPMINKTRDQIRFLYQQTWYKIRRFTKLPDIYPHHVKELYALINYSVLKSKVKKPLDAKLGEKLTELILSGSTTIRQAGKTIILRTPICPTLKKLNDVSCPTHTYRMPEDVTFEIVPCSQNAASLVLETENNPRIRMNVDINRQLCDLIAFLEAKWSSTEKRICRLLDVAEPDQQLAGYNNHFVALRINASETAYGAVRISEVAKTRSCDLSLNSYLERNPPSSNDPKIEDSSNAISSLAWETAKNIPKSIDLKKCFSYSPKHSDPHSSSQHILDLKDLIDLLKSGIHYENSRDIKVLSLYLALGCPEKISLQYDIIYLQNRDCVTPNKGQTEVHTKCQYTTAFADPGGLNLSNGLRRLLHLSACDYLDYAGLFHDNNGHTPMINHFMSSTPVKLPVAEKMATLTEKMATLTESVGYETNQQNGMNSEGILNEALRELIPPTPEHSNSGLVLLSSVANSEQLPSSSQVVPMSNPRKVVESVVSCRTVLGPTIQPSIVVESIQDHIETVPRRSSVAVDVMKQFNQRTTRRRFNNTLRSHAKVPPKPLVKSTGVSSSSQGQVKLSPAGKADSEDVEYADEPISLESVPKESSAAVDVMKRFNQRKTYRRLNSVQRNHGKTRPIPIAMKQENIPQPAPTSCILEENSNPNWSNISAQTNDTLHSLLNSVNHRDEYQEQVIPNFQIITPISFQNVDPEQQQITYVIIPSNQINNHTVQ</sequence>
<name>A0ABD2Q609_9PLAT</name>
<accession>A0ABD2Q609</accession>
<feature type="region of interest" description="Disordered" evidence="3">
    <location>
        <begin position="1207"/>
        <end position="1248"/>
    </location>
</feature>
<organism evidence="5 6">
    <name type="scientific">Cichlidogyrus casuarinus</name>
    <dbReference type="NCBI Taxonomy" id="1844966"/>
    <lineage>
        <taxon>Eukaryota</taxon>
        <taxon>Metazoa</taxon>
        <taxon>Spiralia</taxon>
        <taxon>Lophotrochozoa</taxon>
        <taxon>Platyhelminthes</taxon>
        <taxon>Monogenea</taxon>
        <taxon>Monopisthocotylea</taxon>
        <taxon>Dactylogyridea</taxon>
        <taxon>Ancyrocephalidae</taxon>
        <taxon>Cichlidogyrus</taxon>
    </lineage>
</organism>
<dbReference type="PANTHER" id="PTHR21677">
    <property type="entry name" value="CRAMPED PROTEIN"/>
    <property type="match status" value="1"/>
</dbReference>
<dbReference type="EMBL" id="JBJKFK010001243">
    <property type="protein sequence ID" value="KAL3313626.1"/>
    <property type="molecule type" value="Genomic_DNA"/>
</dbReference>
<feature type="compositionally biased region" description="Low complexity" evidence="3">
    <location>
        <begin position="1217"/>
        <end position="1234"/>
    </location>
</feature>
<evidence type="ECO:0000313" key="5">
    <source>
        <dbReference type="EMBL" id="KAL3313626.1"/>
    </source>
</evidence>
<dbReference type="InterPro" id="IPR001005">
    <property type="entry name" value="SANT/Myb"/>
</dbReference>
<keyword evidence="1" id="KW-0238">DNA-binding</keyword>
<proteinExistence type="predicted"/>
<feature type="compositionally biased region" description="Polar residues" evidence="3">
    <location>
        <begin position="433"/>
        <end position="443"/>
    </location>
</feature>
<feature type="compositionally biased region" description="Low complexity" evidence="3">
    <location>
        <begin position="374"/>
        <end position="389"/>
    </location>
</feature>
<dbReference type="GO" id="GO:0003677">
    <property type="term" value="F:DNA binding"/>
    <property type="evidence" value="ECO:0007669"/>
    <property type="project" value="UniProtKB-KW"/>
</dbReference>
<dbReference type="InterPro" id="IPR017884">
    <property type="entry name" value="SANT_dom"/>
</dbReference>
<keyword evidence="6" id="KW-1185">Reference proteome</keyword>
<feature type="region of interest" description="Disordered" evidence="3">
    <location>
        <begin position="422"/>
        <end position="450"/>
    </location>
</feature>
<keyword evidence="2" id="KW-0539">Nucleus</keyword>
<evidence type="ECO:0000256" key="2">
    <source>
        <dbReference type="ARBA" id="ARBA00023242"/>
    </source>
</evidence>
<evidence type="ECO:0000256" key="3">
    <source>
        <dbReference type="SAM" id="MobiDB-lite"/>
    </source>
</evidence>
<evidence type="ECO:0000259" key="4">
    <source>
        <dbReference type="PROSITE" id="PS51293"/>
    </source>
</evidence>